<accession>A0A819XY17</accession>
<reference evidence="2" key="1">
    <citation type="submission" date="2021-02" db="EMBL/GenBank/DDBJ databases">
        <authorList>
            <person name="Nowell W R."/>
        </authorList>
    </citation>
    <scope>NUCLEOTIDE SEQUENCE</scope>
</reference>
<feature type="non-terminal residue" evidence="2">
    <location>
        <position position="1"/>
    </location>
</feature>
<evidence type="ECO:0000313" key="3">
    <source>
        <dbReference type="Proteomes" id="UP000663836"/>
    </source>
</evidence>
<organism evidence="2 3">
    <name type="scientific">Rotaria sordida</name>
    <dbReference type="NCBI Taxonomy" id="392033"/>
    <lineage>
        <taxon>Eukaryota</taxon>
        <taxon>Metazoa</taxon>
        <taxon>Spiralia</taxon>
        <taxon>Gnathifera</taxon>
        <taxon>Rotifera</taxon>
        <taxon>Eurotatoria</taxon>
        <taxon>Bdelloidea</taxon>
        <taxon>Philodinida</taxon>
        <taxon>Philodinidae</taxon>
        <taxon>Rotaria</taxon>
    </lineage>
</organism>
<dbReference type="Proteomes" id="UP000663864">
    <property type="component" value="Unassembled WGS sequence"/>
</dbReference>
<comment type="caution">
    <text evidence="2">The sequence shown here is derived from an EMBL/GenBank/DDBJ whole genome shotgun (WGS) entry which is preliminary data.</text>
</comment>
<protein>
    <submittedName>
        <fullName evidence="2">Uncharacterized protein</fullName>
    </submittedName>
</protein>
<proteinExistence type="predicted"/>
<gene>
    <name evidence="2" type="ORF">JBS370_LOCUS33832</name>
    <name evidence="1" type="ORF">ZHD862_LOCUS36991</name>
</gene>
<sequence length="364" mass="43121">PIHDIKDQLSPLNIKFIDKSLSGHCSLTKTCATNLKVINGENGLSANLSVQKQFYEVYKNDYEMNQVDIFMCFYPPSMCEMFMPFNRTIIIIAPIRYELGRFSDEDWNKWNQNLKLIASNPRNLVAANNLYDAEYIRYFTGINTIVLPSLCLYTKTSYNRSNRKPYLIAPIHSRCFGSIFMSMLSESSKRLKIPIYVAHLRDYYKIDYEYYEIAQHPAIIYIPYQVSIMSLFEQYRMNIPLFFPTLDLLTEWHFIYRVVSERTWHGTFGNFTNHSTINGVLNKNIPDPNNEFDLSAIKYWLNFSDFYQWPYINYFNSTDQLISKLKTTNLDQISQLMKIYNANLKKRLFKKWKNILYNIKPVQL</sequence>
<name>A0A819XY17_9BILA</name>
<evidence type="ECO:0000313" key="2">
    <source>
        <dbReference type="EMBL" id="CAF4147878.1"/>
    </source>
</evidence>
<dbReference type="Proteomes" id="UP000663836">
    <property type="component" value="Unassembled WGS sequence"/>
</dbReference>
<dbReference type="EMBL" id="CAJOBD010010139">
    <property type="protein sequence ID" value="CAF4147878.1"/>
    <property type="molecule type" value="Genomic_DNA"/>
</dbReference>
<evidence type="ECO:0000313" key="1">
    <source>
        <dbReference type="EMBL" id="CAF1490708.1"/>
    </source>
</evidence>
<dbReference type="EMBL" id="CAJNOT010006493">
    <property type="protein sequence ID" value="CAF1490708.1"/>
    <property type="molecule type" value="Genomic_DNA"/>
</dbReference>
<dbReference type="AlphaFoldDB" id="A0A819XY17"/>